<keyword evidence="3" id="KW-1185">Reference proteome</keyword>
<keyword evidence="1" id="KW-0472">Membrane</keyword>
<name>A0ABQ2B880_9MICO</name>
<feature type="transmembrane region" description="Helical" evidence="1">
    <location>
        <begin position="127"/>
        <end position="149"/>
    </location>
</feature>
<feature type="transmembrane region" description="Helical" evidence="1">
    <location>
        <begin position="223"/>
        <end position="243"/>
    </location>
</feature>
<keyword evidence="1" id="KW-0812">Transmembrane</keyword>
<dbReference type="InterPro" id="IPR021354">
    <property type="entry name" value="DUF2975"/>
</dbReference>
<accession>A0ABQ2B880</accession>
<dbReference type="Pfam" id="PF11188">
    <property type="entry name" value="DUF2975"/>
    <property type="match status" value="1"/>
</dbReference>
<feature type="transmembrane region" description="Helical" evidence="1">
    <location>
        <begin position="12"/>
        <end position="41"/>
    </location>
</feature>
<organism evidence="2 3">
    <name type="scientific">Isoptericola cucumis</name>
    <dbReference type="NCBI Taxonomy" id="1776856"/>
    <lineage>
        <taxon>Bacteria</taxon>
        <taxon>Bacillati</taxon>
        <taxon>Actinomycetota</taxon>
        <taxon>Actinomycetes</taxon>
        <taxon>Micrococcales</taxon>
        <taxon>Promicromonosporaceae</taxon>
        <taxon>Isoptericola</taxon>
    </lineage>
</organism>
<gene>
    <name evidence="2" type="ORF">GCM10007368_24840</name>
</gene>
<protein>
    <recommendedName>
        <fullName evidence="4">DUF2975 domain-containing protein</fullName>
    </recommendedName>
</protein>
<dbReference type="RefSeq" id="WP_188524031.1">
    <property type="nucleotide sequence ID" value="NZ_BMDG01000008.1"/>
</dbReference>
<evidence type="ECO:0000313" key="2">
    <source>
        <dbReference type="EMBL" id="GGI09172.1"/>
    </source>
</evidence>
<keyword evidence="1" id="KW-1133">Transmembrane helix</keyword>
<feature type="transmembrane region" description="Helical" evidence="1">
    <location>
        <begin position="169"/>
        <end position="187"/>
    </location>
</feature>
<dbReference type="Proteomes" id="UP000632535">
    <property type="component" value="Unassembled WGS sequence"/>
</dbReference>
<proteinExistence type="predicted"/>
<evidence type="ECO:0000256" key="1">
    <source>
        <dbReference type="SAM" id="Phobius"/>
    </source>
</evidence>
<sequence>MNRRAFEIASWAALVAGALSAAAALVATILGVLALTGSIAYPVEVRLGPLSFQSGISMPVTLQADVCQDADISAQDSASDCFNFFMHPDEGTWGNASDRQQDADVRPTSATLAGAAELATTGGWSPLVAVLVARNVIGLAILSGMLLLLWRLLATAATGRVFGSRAVQYLRGIGWLIVAGSLAMPALNHFASASQLGYSIEAFGIGPNLAPLDSAGYPGGINIAHLAIGGLILLVAEVFRYGARIEAEHRLTV</sequence>
<evidence type="ECO:0008006" key="4">
    <source>
        <dbReference type="Google" id="ProtNLM"/>
    </source>
</evidence>
<comment type="caution">
    <text evidence="2">The sequence shown here is derived from an EMBL/GenBank/DDBJ whole genome shotgun (WGS) entry which is preliminary data.</text>
</comment>
<dbReference type="EMBL" id="BMDG01000008">
    <property type="protein sequence ID" value="GGI09172.1"/>
    <property type="molecule type" value="Genomic_DNA"/>
</dbReference>
<reference evidence="3" key="1">
    <citation type="journal article" date="2019" name="Int. J. Syst. Evol. Microbiol.">
        <title>The Global Catalogue of Microorganisms (GCM) 10K type strain sequencing project: providing services to taxonomists for standard genome sequencing and annotation.</title>
        <authorList>
            <consortium name="The Broad Institute Genomics Platform"/>
            <consortium name="The Broad Institute Genome Sequencing Center for Infectious Disease"/>
            <person name="Wu L."/>
            <person name="Ma J."/>
        </authorList>
    </citation>
    <scope>NUCLEOTIDE SEQUENCE [LARGE SCALE GENOMIC DNA]</scope>
    <source>
        <strain evidence="3">CCM 8653</strain>
    </source>
</reference>
<evidence type="ECO:0000313" key="3">
    <source>
        <dbReference type="Proteomes" id="UP000632535"/>
    </source>
</evidence>